<sequence>MFPIRRKLMVFGVLFIGCFLFFVLHANFDKLINNTNSVVYSKGAYEIVANETDSKFAEKLSKKIYNYITTTPSNQFHGTILYRCHEKYAGGLGDRIRGYIYVFYFALLNGYRFQQRWDFVYPISLFYQNRFPTLSGPDDNPAVWHIEQYQHYKVKDEKFKNNTLEIMTNNYMYTDIFDQPEVQLMLNKTFPYLRNLKRGILASIVLRLAFDETPKLMEHVNMYVSPKSFNIGIQYRGGDMLWGGSPRQNNNVECFVKKTVEVYGNQNKPCFVFITADNFDIIKVLKNRITEEIPGCNVTFVDRPIVHIDLPKAEEVNKLVNDDLKFDYFLKTHLDWSILSRMDTLIISRSGYSESAAQKFLKPTWSLGLRNQDKCEFLDYHKFIADKKGILDERDPR</sequence>
<organism evidence="1 2">
    <name type="scientific">Rozella allomycis (strain CSF55)</name>
    <dbReference type="NCBI Taxonomy" id="988480"/>
    <lineage>
        <taxon>Eukaryota</taxon>
        <taxon>Fungi</taxon>
        <taxon>Fungi incertae sedis</taxon>
        <taxon>Cryptomycota</taxon>
        <taxon>Cryptomycota incertae sedis</taxon>
        <taxon>Rozella</taxon>
    </lineage>
</organism>
<name>A0A4P9YP49_ROZAC</name>
<dbReference type="Proteomes" id="UP000281549">
    <property type="component" value="Unassembled WGS sequence"/>
</dbReference>
<gene>
    <name evidence="1" type="ORF">ROZALSC1DRAFT_20445</name>
</gene>
<dbReference type="EMBL" id="ML004947">
    <property type="protein sequence ID" value="RKP21533.1"/>
    <property type="molecule type" value="Genomic_DNA"/>
</dbReference>
<dbReference type="PROSITE" id="PS51257">
    <property type="entry name" value="PROKAR_LIPOPROTEIN"/>
    <property type="match status" value="1"/>
</dbReference>
<evidence type="ECO:0000313" key="1">
    <source>
        <dbReference type="EMBL" id="RKP21533.1"/>
    </source>
</evidence>
<reference evidence="2" key="1">
    <citation type="journal article" date="2018" name="Nat. Microbiol.">
        <title>Leveraging single-cell genomics to expand the fungal tree of life.</title>
        <authorList>
            <person name="Ahrendt S.R."/>
            <person name="Quandt C.A."/>
            <person name="Ciobanu D."/>
            <person name="Clum A."/>
            <person name="Salamov A."/>
            <person name="Andreopoulos B."/>
            <person name="Cheng J.F."/>
            <person name="Woyke T."/>
            <person name="Pelin A."/>
            <person name="Henrissat B."/>
            <person name="Reynolds N.K."/>
            <person name="Benny G.L."/>
            <person name="Smith M.E."/>
            <person name="James T.Y."/>
            <person name="Grigoriev I.V."/>
        </authorList>
    </citation>
    <scope>NUCLEOTIDE SEQUENCE [LARGE SCALE GENOMIC DNA]</scope>
    <source>
        <strain evidence="2">CSF55</strain>
    </source>
</reference>
<accession>A0A4P9YP49</accession>
<dbReference type="Gene3D" id="3.40.50.11350">
    <property type="match status" value="1"/>
</dbReference>
<evidence type="ECO:0000313" key="2">
    <source>
        <dbReference type="Proteomes" id="UP000281549"/>
    </source>
</evidence>
<protein>
    <submittedName>
        <fullName evidence="1">Uncharacterized protein</fullName>
    </submittedName>
</protein>
<dbReference type="AlphaFoldDB" id="A0A4P9YP49"/>
<proteinExistence type="predicted"/>